<dbReference type="GO" id="GO:0016020">
    <property type="term" value="C:membrane"/>
    <property type="evidence" value="ECO:0007669"/>
    <property type="project" value="UniProtKB-SubCell"/>
</dbReference>
<dbReference type="PANTHER" id="PTHR37042">
    <property type="entry name" value="OUTER MEMBRANE PROTEIN RV1973"/>
    <property type="match status" value="1"/>
</dbReference>
<evidence type="ECO:0000313" key="5">
    <source>
        <dbReference type="Proteomes" id="UP000465304"/>
    </source>
</evidence>
<feature type="transmembrane region" description="Helical" evidence="3">
    <location>
        <begin position="35"/>
        <end position="60"/>
    </location>
</feature>
<evidence type="ECO:0000256" key="2">
    <source>
        <dbReference type="ARBA" id="ARBA00023136"/>
    </source>
</evidence>
<keyword evidence="3" id="KW-0812">Transmembrane</keyword>
<organism evidence="4 5">
    <name type="scientific">Mycolicibacterium hippocampi</name>
    <dbReference type="NCBI Taxonomy" id="659824"/>
    <lineage>
        <taxon>Bacteria</taxon>
        <taxon>Bacillati</taxon>
        <taxon>Actinomycetota</taxon>
        <taxon>Actinomycetes</taxon>
        <taxon>Mycobacteriales</taxon>
        <taxon>Mycobacteriaceae</taxon>
        <taxon>Mycolicibacterium</taxon>
    </lineage>
</organism>
<dbReference type="RefSeq" id="WP_163887595.1">
    <property type="nucleotide sequence ID" value="NZ_BLLB01000002.1"/>
</dbReference>
<dbReference type="Proteomes" id="UP000465304">
    <property type="component" value="Unassembled WGS sequence"/>
</dbReference>
<accession>A0A7I9ZII8</accession>
<comment type="caution">
    <text evidence="4">The sequence shown here is derived from an EMBL/GenBank/DDBJ whole genome shotgun (WGS) entry which is preliminary data.</text>
</comment>
<sequence length="193" mass="21154">MSPLRRFDESADTRAAQPLLRPDYFHVEPKPPRRWGLPLVAAVAAVLVTAAVAASSLMLVRHEADRRAALDDAAALGYAREFMTMYMSLDPFNANAYADRILAQGTGEFARIFKERLDAILIQVARSEPSTGTVLEAGVERWHDDGSADVLLATKVTSTTPDGKSTIESGSRWVATTIKEGQQWKISNLIQVI</sequence>
<protein>
    <recommendedName>
        <fullName evidence="6">Mammalian cell entry protein</fullName>
    </recommendedName>
</protein>
<keyword evidence="5" id="KW-1185">Reference proteome</keyword>
<reference evidence="4 5" key="1">
    <citation type="journal article" date="2019" name="Emerg. Microbes Infect.">
        <title>Comprehensive subspecies identification of 175 nontuberculous mycobacteria species based on 7547 genomic profiles.</title>
        <authorList>
            <person name="Matsumoto Y."/>
            <person name="Kinjo T."/>
            <person name="Motooka D."/>
            <person name="Nabeya D."/>
            <person name="Jung N."/>
            <person name="Uechi K."/>
            <person name="Horii T."/>
            <person name="Iida T."/>
            <person name="Fujita J."/>
            <person name="Nakamura S."/>
        </authorList>
    </citation>
    <scope>NUCLEOTIDE SEQUENCE [LARGE SCALE GENOMIC DNA]</scope>
    <source>
        <strain evidence="4 5">JCM 30996</strain>
    </source>
</reference>
<keyword evidence="2 3" id="KW-0472">Membrane</keyword>
<proteinExistence type="predicted"/>
<comment type="subcellular location">
    <subcellularLocation>
        <location evidence="1">Membrane</location>
    </subcellularLocation>
</comment>
<dbReference type="EMBL" id="BLLB01000002">
    <property type="protein sequence ID" value="GFH00656.1"/>
    <property type="molecule type" value="Genomic_DNA"/>
</dbReference>
<evidence type="ECO:0000256" key="3">
    <source>
        <dbReference type="SAM" id="Phobius"/>
    </source>
</evidence>
<evidence type="ECO:0008006" key="6">
    <source>
        <dbReference type="Google" id="ProtNLM"/>
    </source>
</evidence>
<gene>
    <name evidence="4" type="ORF">MHIP_11390</name>
</gene>
<evidence type="ECO:0000256" key="1">
    <source>
        <dbReference type="ARBA" id="ARBA00004370"/>
    </source>
</evidence>
<evidence type="ECO:0000313" key="4">
    <source>
        <dbReference type="EMBL" id="GFH00656.1"/>
    </source>
</evidence>
<name>A0A7I9ZII8_9MYCO</name>
<keyword evidence="3" id="KW-1133">Transmembrane helix</keyword>
<dbReference type="AlphaFoldDB" id="A0A7I9ZII8"/>
<dbReference type="PANTHER" id="PTHR37042:SF4">
    <property type="entry name" value="OUTER MEMBRANE PROTEIN RV1973"/>
    <property type="match status" value="1"/>
</dbReference>